<comment type="caution">
    <text evidence="1">The sequence shown here is derived from an EMBL/GenBank/DDBJ whole genome shotgun (WGS) entry which is preliminary data.</text>
</comment>
<dbReference type="AlphaFoldDB" id="A0A8S1RUI8"/>
<organism evidence="1 2">
    <name type="scientific">Paramecium sonneborni</name>
    <dbReference type="NCBI Taxonomy" id="65129"/>
    <lineage>
        <taxon>Eukaryota</taxon>
        <taxon>Sar</taxon>
        <taxon>Alveolata</taxon>
        <taxon>Ciliophora</taxon>
        <taxon>Intramacronucleata</taxon>
        <taxon>Oligohymenophorea</taxon>
        <taxon>Peniculida</taxon>
        <taxon>Parameciidae</taxon>
        <taxon>Paramecium</taxon>
    </lineage>
</organism>
<keyword evidence="2" id="KW-1185">Reference proteome</keyword>
<name>A0A8S1RUI8_9CILI</name>
<dbReference type="PANTHER" id="PTHR34726:SF3">
    <property type="entry name" value="GUANYLATE-BINDING PROTEIN N-TERMINAL DOMAIN-CONTAINING PROTEIN-RELATED"/>
    <property type="match status" value="1"/>
</dbReference>
<accession>A0A8S1RUI8</accession>
<dbReference type="EMBL" id="CAJJDN010000265">
    <property type="protein sequence ID" value="CAD8130134.1"/>
    <property type="molecule type" value="Genomic_DNA"/>
</dbReference>
<evidence type="ECO:0000313" key="2">
    <source>
        <dbReference type="Proteomes" id="UP000692954"/>
    </source>
</evidence>
<gene>
    <name evidence="1" type="ORF">PSON_ATCC_30995.1.T2650005</name>
</gene>
<evidence type="ECO:0000313" key="1">
    <source>
        <dbReference type="EMBL" id="CAD8130134.1"/>
    </source>
</evidence>
<dbReference type="PANTHER" id="PTHR34726">
    <property type="entry name" value="GBP DOMAIN-CONTAINING PROTEIN"/>
    <property type="match status" value="1"/>
</dbReference>
<reference evidence="1" key="1">
    <citation type="submission" date="2021-01" db="EMBL/GenBank/DDBJ databases">
        <authorList>
            <consortium name="Genoscope - CEA"/>
            <person name="William W."/>
        </authorList>
    </citation>
    <scope>NUCLEOTIDE SEQUENCE</scope>
</reference>
<sequence>MEMIKYGIGVRNNDKMMILNEITHQENLLFMLEYIKENKLVTYLKKQRHQKKFQQTRSLRQNWKIFLIESNNHNLNVETKYYNQIQLQQSKLNQKFKIIYSMNQQNIIYIRRNRQNIRMDSLYKQIIFGKQRINWINQQYNKAQIKWEGATVAVVGLYDKGKTFVLNNLTQSNLPS</sequence>
<protein>
    <submittedName>
        <fullName evidence="1">Uncharacterized protein</fullName>
    </submittedName>
</protein>
<proteinExistence type="predicted"/>
<dbReference type="Proteomes" id="UP000692954">
    <property type="component" value="Unassembled WGS sequence"/>
</dbReference>